<dbReference type="EMBL" id="CP042304">
    <property type="protein sequence ID" value="QDZ11289.1"/>
    <property type="molecule type" value="Genomic_DNA"/>
</dbReference>
<dbReference type="InterPro" id="IPR009056">
    <property type="entry name" value="Cyt_c-like_dom"/>
</dbReference>
<dbReference type="SUPFAM" id="SSF46626">
    <property type="entry name" value="Cytochrome c"/>
    <property type="match status" value="1"/>
</dbReference>
<name>A0A5B8LU03_9HYPH</name>
<dbReference type="KEGG" id="dea:FPZ08_11275"/>
<feature type="domain" description="Cytochrome c" evidence="5">
    <location>
        <begin position="60"/>
        <end position="141"/>
    </location>
</feature>
<keyword evidence="2 4" id="KW-0479">Metal-binding</keyword>
<dbReference type="Proteomes" id="UP000315364">
    <property type="component" value="Chromosome"/>
</dbReference>
<dbReference type="InterPro" id="IPR036909">
    <property type="entry name" value="Cyt_c-like_dom_sf"/>
</dbReference>
<evidence type="ECO:0000313" key="7">
    <source>
        <dbReference type="Proteomes" id="UP000315364"/>
    </source>
</evidence>
<proteinExistence type="predicted"/>
<sequence length="164" mass="17092">MSKKNVSWIIGGAAAITVAGASFFAYGLESQALTTAPVPQAQDHILVAQAETATVSYTSAQADRGKTEFNKECVECHGKDLRGGLLGGPPLRGVSFLQKYGGGSPAGVLYEVMSSTMPPNAPGSYSPAVYADLMAHILKTNGVRAGNTELPSDIDALYNLTIDK</sequence>
<dbReference type="GO" id="GO:0009055">
    <property type="term" value="F:electron transfer activity"/>
    <property type="evidence" value="ECO:0007669"/>
    <property type="project" value="InterPro"/>
</dbReference>
<keyword evidence="7" id="KW-1185">Reference proteome</keyword>
<dbReference type="GO" id="GO:0020037">
    <property type="term" value="F:heme binding"/>
    <property type="evidence" value="ECO:0007669"/>
    <property type="project" value="InterPro"/>
</dbReference>
<keyword evidence="1 4" id="KW-0349">Heme</keyword>
<evidence type="ECO:0000256" key="3">
    <source>
        <dbReference type="ARBA" id="ARBA00023004"/>
    </source>
</evidence>
<keyword evidence="3 4" id="KW-0408">Iron</keyword>
<dbReference type="AlphaFoldDB" id="A0A5B8LU03"/>
<protein>
    <recommendedName>
        <fullName evidence="5">Cytochrome c domain-containing protein</fullName>
    </recommendedName>
</protein>
<reference evidence="6 7" key="1">
    <citation type="submission" date="2019-07" db="EMBL/GenBank/DDBJ databases">
        <title>Full genome sequence of Devosia sp. Gsoil 520.</title>
        <authorList>
            <person name="Im W.-T."/>
        </authorList>
    </citation>
    <scope>NUCLEOTIDE SEQUENCE [LARGE SCALE GENOMIC DNA]</scope>
    <source>
        <strain evidence="6 7">Gsoil 520</strain>
    </source>
</reference>
<evidence type="ECO:0000256" key="1">
    <source>
        <dbReference type="ARBA" id="ARBA00022617"/>
    </source>
</evidence>
<dbReference type="OrthoDB" id="9779283at2"/>
<dbReference type="RefSeq" id="WP_146290112.1">
    <property type="nucleotide sequence ID" value="NZ_CP042304.1"/>
</dbReference>
<evidence type="ECO:0000256" key="2">
    <source>
        <dbReference type="ARBA" id="ARBA00022723"/>
    </source>
</evidence>
<dbReference type="PROSITE" id="PS51007">
    <property type="entry name" value="CYTC"/>
    <property type="match status" value="1"/>
</dbReference>
<dbReference type="GO" id="GO:0046872">
    <property type="term" value="F:metal ion binding"/>
    <property type="evidence" value="ECO:0007669"/>
    <property type="project" value="UniProtKB-KW"/>
</dbReference>
<accession>A0A5B8LU03</accession>
<gene>
    <name evidence="6" type="ORF">FPZ08_11275</name>
</gene>
<evidence type="ECO:0000256" key="4">
    <source>
        <dbReference type="PROSITE-ProRule" id="PRU00433"/>
    </source>
</evidence>
<evidence type="ECO:0000313" key="6">
    <source>
        <dbReference type="EMBL" id="QDZ11289.1"/>
    </source>
</evidence>
<organism evidence="6 7">
    <name type="scientific">Devosia ginsengisoli</name>
    <dbReference type="NCBI Taxonomy" id="400770"/>
    <lineage>
        <taxon>Bacteria</taxon>
        <taxon>Pseudomonadati</taxon>
        <taxon>Pseudomonadota</taxon>
        <taxon>Alphaproteobacteria</taxon>
        <taxon>Hyphomicrobiales</taxon>
        <taxon>Devosiaceae</taxon>
        <taxon>Devosia</taxon>
    </lineage>
</organism>
<dbReference type="Gene3D" id="1.10.760.10">
    <property type="entry name" value="Cytochrome c-like domain"/>
    <property type="match status" value="1"/>
</dbReference>
<evidence type="ECO:0000259" key="5">
    <source>
        <dbReference type="PROSITE" id="PS51007"/>
    </source>
</evidence>